<evidence type="ECO:0000313" key="3">
    <source>
        <dbReference type="EMBL" id="KAJ4844030.1"/>
    </source>
</evidence>
<keyword evidence="4" id="KW-1185">Reference proteome</keyword>
<protein>
    <recommendedName>
        <fullName evidence="5">DUF4408 domain-containing protein</fullName>
    </recommendedName>
</protein>
<keyword evidence="2" id="KW-0472">Membrane</keyword>
<dbReference type="OrthoDB" id="1110706at2759"/>
<sequence length="173" mass="19874">MFDSMLELISQAASNSLFIFFFCNLIIVMILIGSKSGPNFDQESQIPISIVTYRETSVKQGQETVARHSFHGTNMFEVSQVTEPPTKAEHSLDLDGNKMLAELPTKAEHSLNFDGNKMLTEVCRESKAPESPSDDRDQENGEEDDELRRRVEEFIQKVNREWREELLRTSRFI</sequence>
<evidence type="ECO:0000256" key="1">
    <source>
        <dbReference type="SAM" id="MobiDB-lite"/>
    </source>
</evidence>
<organism evidence="3 4">
    <name type="scientific">Turnera subulata</name>
    <dbReference type="NCBI Taxonomy" id="218843"/>
    <lineage>
        <taxon>Eukaryota</taxon>
        <taxon>Viridiplantae</taxon>
        <taxon>Streptophyta</taxon>
        <taxon>Embryophyta</taxon>
        <taxon>Tracheophyta</taxon>
        <taxon>Spermatophyta</taxon>
        <taxon>Magnoliopsida</taxon>
        <taxon>eudicotyledons</taxon>
        <taxon>Gunneridae</taxon>
        <taxon>Pentapetalae</taxon>
        <taxon>rosids</taxon>
        <taxon>fabids</taxon>
        <taxon>Malpighiales</taxon>
        <taxon>Passifloraceae</taxon>
        <taxon>Turnera</taxon>
    </lineage>
</organism>
<feature type="compositionally biased region" description="Basic and acidic residues" evidence="1">
    <location>
        <begin position="123"/>
        <end position="139"/>
    </location>
</feature>
<feature type="transmembrane region" description="Helical" evidence="2">
    <location>
        <begin position="12"/>
        <end position="32"/>
    </location>
</feature>
<keyword evidence="2" id="KW-1133">Transmembrane helix</keyword>
<gene>
    <name evidence="3" type="ORF">Tsubulata_024662</name>
</gene>
<dbReference type="EMBL" id="JAKUCV010002068">
    <property type="protein sequence ID" value="KAJ4844030.1"/>
    <property type="molecule type" value="Genomic_DNA"/>
</dbReference>
<comment type="caution">
    <text evidence="3">The sequence shown here is derived from an EMBL/GenBank/DDBJ whole genome shotgun (WGS) entry which is preliminary data.</text>
</comment>
<dbReference type="PANTHER" id="PTHR36595:SF1">
    <property type="entry name" value="TRANSMEMBRANE PROTEIN"/>
    <property type="match status" value="1"/>
</dbReference>
<dbReference type="PANTHER" id="PTHR36595">
    <property type="entry name" value="TRANSMEMBRANE PROTEIN"/>
    <property type="match status" value="1"/>
</dbReference>
<proteinExistence type="predicted"/>
<name>A0A9Q0G5Y6_9ROSI</name>
<dbReference type="AlphaFoldDB" id="A0A9Q0G5Y6"/>
<reference evidence="3" key="2">
    <citation type="journal article" date="2023" name="Plants (Basel)">
        <title>Annotation of the Turnera subulata (Passifloraceae) Draft Genome Reveals the S-Locus Evolved after the Divergence of Turneroideae from Passifloroideae in a Stepwise Manner.</title>
        <authorList>
            <person name="Henning P.M."/>
            <person name="Roalson E.H."/>
            <person name="Mir W."/>
            <person name="McCubbin A.G."/>
            <person name="Shore J.S."/>
        </authorList>
    </citation>
    <scope>NUCLEOTIDE SEQUENCE</scope>
    <source>
        <strain evidence="3">F60SS</strain>
    </source>
</reference>
<evidence type="ECO:0000313" key="4">
    <source>
        <dbReference type="Proteomes" id="UP001141552"/>
    </source>
</evidence>
<keyword evidence="2" id="KW-0812">Transmembrane</keyword>
<accession>A0A9Q0G5Y6</accession>
<evidence type="ECO:0008006" key="5">
    <source>
        <dbReference type="Google" id="ProtNLM"/>
    </source>
</evidence>
<dbReference type="Proteomes" id="UP001141552">
    <property type="component" value="Unassembled WGS sequence"/>
</dbReference>
<reference evidence="3" key="1">
    <citation type="submission" date="2022-02" db="EMBL/GenBank/DDBJ databases">
        <authorList>
            <person name="Henning P.M."/>
            <person name="McCubbin A.G."/>
            <person name="Shore J.S."/>
        </authorList>
    </citation>
    <scope>NUCLEOTIDE SEQUENCE</scope>
    <source>
        <strain evidence="3">F60SS</strain>
        <tissue evidence="3">Leaves</tissue>
    </source>
</reference>
<feature type="region of interest" description="Disordered" evidence="1">
    <location>
        <begin position="123"/>
        <end position="148"/>
    </location>
</feature>
<evidence type="ECO:0000256" key="2">
    <source>
        <dbReference type="SAM" id="Phobius"/>
    </source>
</evidence>